<evidence type="ECO:0000313" key="1">
    <source>
        <dbReference type="Proteomes" id="UP000675920"/>
    </source>
</evidence>
<organism evidence="1 2">
    <name type="scientific">Derxia gummosa DSM 723</name>
    <dbReference type="NCBI Taxonomy" id="1121388"/>
    <lineage>
        <taxon>Bacteria</taxon>
        <taxon>Pseudomonadati</taxon>
        <taxon>Pseudomonadota</taxon>
        <taxon>Betaproteobacteria</taxon>
        <taxon>Burkholderiales</taxon>
        <taxon>Alcaligenaceae</taxon>
        <taxon>Derxia</taxon>
    </lineage>
</organism>
<proteinExistence type="predicted"/>
<accession>A0A8B6XCN9</accession>
<protein>
    <submittedName>
        <fullName evidence="2">Uncharacterized protein</fullName>
    </submittedName>
</protein>
<dbReference type="OrthoDB" id="9901194at2"/>
<dbReference type="AlphaFoldDB" id="A0A8B6XCN9"/>
<evidence type="ECO:0000313" key="2">
    <source>
        <dbReference type="RefSeq" id="WP_156924476.1"/>
    </source>
</evidence>
<name>A0A8B6XCN9_9BURK</name>
<keyword evidence="1" id="KW-1185">Reference proteome</keyword>
<sequence length="207" mass="22505">MNPVQLYETTIRDNDSNLAFSFIVVPNRSLTESDVRLTGSQSSELVSRDDIFIEQLGLRPLQRLDPDNLENALAGLLANSAEIRQTLVDISFVASLEFHLDRLARGLDPRVGQQELQFARFLTEEAVVPFENSPLHGVSLQSLSKASPYALGAYIGFVVSGSTPMLLLTVPAGIILCGAAAGIGEGLNRGLRDRLQYLLAKKGRAKP</sequence>
<reference evidence="2" key="1">
    <citation type="submission" date="2025-08" db="UniProtKB">
        <authorList>
            <consortium name="RefSeq"/>
        </authorList>
    </citation>
    <scope>IDENTIFICATION</scope>
</reference>
<dbReference type="Proteomes" id="UP000675920">
    <property type="component" value="Unplaced"/>
</dbReference>
<dbReference type="RefSeq" id="WP_156924476.1">
    <property type="nucleotide sequence ID" value="NZ_AXWS01000018.1"/>
</dbReference>